<dbReference type="AlphaFoldDB" id="A0A8J3MYK2"/>
<keyword evidence="4" id="KW-1185">Reference proteome</keyword>
<dbReference type="Proteomes" id="UP000612362">
    <property type="component" value="Unassembled WGS sequence"/>
</dbReference>
<evidence type="ECO:0000259" key="2">
    <source>
        <dbReference type="Pfam" id="PF07282"/>
    </source>
</evidence>
<comment type="caution">
    <text evidence="3">The sequence shown here is derived from an EMBL/GenBank/DDBJ whole genome shotgun (WGS) entry which is preliminary data.</text>
</comment>
<reference evidence="3" key="1">
    <citation type="submission" date="2020-10" db="EMBL/GenBank/DDBJ databases">
        <title>Taxonomic study of unclassified bacteria belonging to the class Ktedonobacteria.</title>
        <authorList>
            <person name="Yabe S."/>
            <person name="Wang C.M."/>
            <person name="Zheng Y."/>
            <person name="Sakai Y."/>
            <person name="Cavaletti L."/>
            <person name="Monciardini P."/>
            <person name="Donadio S."/>
        </authorList>
    </citation>
    <scope>NUCLEOTIDE SEQUENCE</scope>
    <source>
        <strain evidence="3">SOSP1-1</strain>
    </source>
</reference>
<protein>
    <recommendedName>
        <fullName evidence="2">Cas12f1-like TNB domain-containing protein</fullName>
    </recommendedName>
</protein>
<name>A0A8J3MYK2_9CHLR</name>
<evidence type="ECO:0000313" key="4">
    <source>
        <dbReference type="Proteomes" id="UP000612362"/>
    </source>
</evidence>
<keyword evidence="1" id="KW-0238">DNA-binding</keyword>
<evidence type="ECO:0000256" key="1">
    <source>
        <dbReference type="ARBA" id="ARBA00023125"/>
    </source>
</evidence>
<accession>A0A8J3MYK2</accession>
<proteinExistence type="predicted"/>
<dbReference type="NCBIfam" id="NF040570">
    <property type="entry name" value="guided_TnpB"/>
    <property type="match status" value="1"/>
</dbReference>
<dbReference type="EMBL" id="BNJF01000006">
    <property type="protein sequence ID" value="GHO49760.1"/>
    <property type="molecule type" value="Genomic_DNA"/>
</dbReference>
<sequence length="160" mass="17589">MHTRIANVRNDALHKATSALVVRTKPESERPTCIVLEDLNISGMLKNRKLSRAIADVGMYEFKRQVLDKAAFAGIEVKLVSRWEPSSKTCHACGWVREDLTLADRVFVCMECGVVMDRDLNAAYNVAAFAENGGERRTVSYTGSDACGHRVRPETSGSGG</sequence>
<evidence type="ECO:0000313" key="3">
    <source>
        <dbReference type="EMBL" id="GHO49760.1"/>
    </source>
</evidence>
<dbReference type="NCBIfam" id="TIGR01766">
    <property type="entry name" value="IS200/IS605 family accessory protein TnpB-like domain"/>
    <property type="match status" value="1"/>
</dbReference>
<dbReference type="InterPro" id="IPR010095">
    <property type="entry name" value="Cas12f1-like_TNB"/>
</dbReference>
<dbReference type="GO" id="GO:0003677">
    <property type="term" value="F:DNA binding"/>
    <property type="evidence" value="ECO:0007669"/>
    <property type="project" value="UniProtKB-KW"/>
</dbReference>
<organism evidence="3 4">
    <name type="scientific">Ktedonospora formicarum</name>
    <dbReference type="NCBI Taxonomy" id="2778364"/>
    <lineage>
        <taxon>Bacteria</taxon>
        <taxon>Bacillati</taxon>
        <taxon>Chloroflexota</taxon>
        <taxon>Ktedonobacteria</taxon>
        <taxon>Ktedonobacterales</taxon>
        <taxon>Ktedonobacteraceae</taxon>
        <taxon>Ktedonospora</taxon>
    </lineage>
</organism>
<dbReference type="Pfam" id="PF07282">
    <property type="entry name" value="Cas12f1-like_TNB"/>
    <property type="match status" value="1"/>
</dbReference>
<feature type="domain" description="Cas12f1-like TNB" evidence="2">
    <location>
        <begin position="60"/>
        <end position="126"/>
    </location>
</feature>
<gene>
    <name evidence="3" type="ORF">KSX_79230</name>
</gene>